<dbReference type="RefSeq" id="WP_004727265.1">
    <property type="nucleotide sequence ID" value="NZ_CABLCD010000014.1"/>
</dbReference>
<gene>
    <name evidence="2" type="ORF">AMR76_00450</name>
</gene>
<comment type="caution">
    <text evidence="2">The sequence shown here is derived from an EMBL/GenBank/DDBJ whole genome shotgun (WGS) entry which is preliminary data.</text>
</comment>
<keyword evidence="3" id="KW-1185">Reference proteome</keyword>
<accession>A0A0Q2V621</accession>
<keyword evidence="1" id="KW-0812">Transmembrane</keyword>
<evidence type="ECO:0000313" key="2">
    <source>
        <dbReference type="EMBL" id="KQH88184.1"/>
    </source>
</evidence>
<keyword evidence="1" id="KW-0472">Membrane</keyword>
<organism evidence="2 3">
    <name type="scientific">Vibrio furnissii</name>
    <dbReference type="NCBI Taxonomy" id="29494"/>
    <lineage>
        <taxon>Bacteria</taxon>
        <taxon>Pseudomonadati</taxon>
        <taxon>Pseudomonadota</taxon>
        <taxon>Gammaproteobacteria</taxon>
        <taxon>Vibrionales</taxon>
        <taxon>Vibrionaceae</taxon>
        <taxon>Vibrio</taxon>
    </lineage>
</organism>
<evidence type="ECO:0000256" key="1">
    <source>
        <dbReference type="SAM" id="Phobius"/>
    </source>
</evidence>
<evidence type="ECO:0008006" key="4">
    <source>
        <dbReference type="Google" id="ProtNLM"/>
    </source>
</evidence>
<feature type="transmembrane region" description="Helical" evidence="1">
    <location>
        <begin position="48"/>
        <end position="68"/>
    </location>
</feature>
<dbReference type="AlphaFoldDB" id="A0A0Q2V621"/>
<dbReference type="EMBL" id="LKHS01000001">
    <property type="protein sequence ID" value="KQH88184.1"/>
    <property type="molecule type" value="Genomic_DNA"/>
</dbReference>
<evidence type="ECO:0000313" key="3">
    <source>
        <dbReference type="Proteomes" id="UP000051221"/>
    </source>
</evidence>
<reference evidence="2 3" key="1">
    <citation type="submission" date="2015-08" db="EMBL/GenBank/DDBJ databases">
        <title>Antibacterial properties of a collection of Vibrionaceae strains.</title>
        <authorList>
            <person name="Giubergia S."/>
        </authorList>
    </citation>
    <scope>NUCLEOTIDE SEQUENCE [LARGE SCALE GENOMIC DNA]</scope>
    <source>
        <strain evidence="2 3">S0821</strain>
    </source>
</reference>
<keyword evidence="1" id="KW-1133">Transmembrane helix</keyword>
<name>A0A0Q2V621_VIBFU</name>
<dbReference type="Pfam" id="PF11137">
    <property type="entry name" value="DUF2909"/>
    <property type="match status" value="1"/>
</dbReference>
<dbReference type="Proteomes" id="UP000051221">
    <property type="component" value="Unassembled WGS sequence"/>
</dbReference>
<sequence>MLPLVVKIALVLLLLFIIFNLARALIRMVSEPKEGEEERPMSYYLGRRLMFSAMVVIVLIFALLSGWLHPNATPY</sequence>
<proteinExistence type="predicted"/>
<dbReference type="InterPro" id="IPR021313">
    <property type="entry name" value="DUF2909"/>
</dbReference>
<protein>
    <recommendedName>
        <fullName evidence="4">DUF2909 domain-containing protein</fullName>
    </recommendedName>
</protein>
<dbReference type="InParanoid" id="A0A0Q2V621"/>
<dbReference type="GeneID" id="50537316"/>